<gene>
    <name evidence="9" type="ORF">NGB36_14145</name>
</gene>
<evidence type="ECO:0000256" key="5">
    <source>
        <dbReference type="ARBA" id="ARBA00022989"/>
    </source>
</evidence>
<comment type="similarity">
    <text evidence="2 7">Belongs to the DedA family.</text>
</comment>
<evidence type="ECO:0000256" key="6">
    <source>
        <dbReference type="ARBA" id="ARBA00023136"/>
    </source>
</evidence>
<keyword evidence="4 7" id="KW-0812">Transmembrane</keyword>
<reference evidence="9" key="1">
    <citation type="submission" date="2022-06" db="EMBL/GenBank/DDBJ databases">
        <title>Draft genome sequence of Streptomyces sp. RB6PN25 isolated from peat swamp forest in Thailand.</title>
        <authorList>
            <person name="Duangmal K."/>
            <person name="Klaysubun C."/>
        </authorList>
    </citation>
    <scope>NUCLEOTIDE SEQUENCE</scope>
    <source>
        <strain evidence="9">RB6PN25</strain>
    </source>
</reference>
<keyword evidence="6 7" id="KW-0472">Membrane</keyword>
<feature type="transmembrane region" description="Helical" evidence="7">
    <location>
        <begin position="12"/>
        <end position="38"/>
    </location>
</feature>
<dbReference type="InterPro" id="IPR032818">
    <property type="entry name" value="DedA-like"/>
</dbReference>
<dbReference type="InterPro" id="IPR032816">
    <property type="entry name" value="VTT_dom"/>
</dbReference>
<keyword evidence="10" id="KW-1185">Reference proteome</keyword>
<keyword evidence="5 7" id="KW-1133">Transmembrane helix</keyword>
<dbReference type="PANTHER" id="PTHR30353:SF0">
    <property type="entry name" value="TRANSMEMBRANE PROTEIN"/>
    <property type="match status" value="1"/>
</dbReference>
<dbReference type="Proteomes" id="UP001057702">
    <property type="component" value="Unassembled WGS sequence"/>
</dbReference>
<dbReference type="Pfam" id="PF09335">
    <property type="entry name" value="VTT_dom"/>
    <property type="match status" value="1"/>
</dbReference>
<organism evidence="9 10">
    <name type="scientific">Streptomyces humicola</name>
    <dbReference type="NCBI Taxonomy" id="2953240"/>
    <lineage>
        <taxon>Bacteria</taxon>
        <taxon>Bacillati</taxon>
        <taxon>Actinomycetota</taxon>
        <taxon>Actinomycetes</taxon>
        <taxon>Kitasatosporales</taxon>
        <taxon>Streptomycetaceae</taxon>
        <taxon>Streptomyces</taxon>
    </lineage>
</organism>
<evidence type="ECO:0000256" key="2">
    <source>
        <dbReference type="ARBA" id="ARBA00010792"/>
    </source>
</evidence>
<name>A0ABT1PVM3_9ACTN</name>
<feature type="transmembrane region" description="Helical" evidence="7">
    <location>
        <begin position="146"/>
        <end position="166"/>
    </location>
</feature>
<sequence>MHAVNPMNSAAVLSAFGALGVLVVIFAESGLIVVGFFLPGDTLLFPAGLLCSGGHGPHLQLGQVLVCAAVGAVTGAQAGYEIGRRGGRALLARSSNRQLKRGITRAEEVLARYGYGKAIVLGRFVPMLRTVLNPVAGALEVPARTFLLWQAIGGVAWSQGLVLAGYALGASVPHVDHYLLPLVGLIVSVSLLPLVGEVAHGRRARAAARNTAAAADAREERTGGRQ</sequence>
<proteinExistence type="inferred from homology"/>
<dbReference type="PANTHER" id="PTHR30353">
    <property type="entry name" value="INNER MEMBRANE PROTEIN DEDA-RELATED"/>
    <property type="match status" value="1"/>
</dbReference>
<evidence type="ECO:0000259" key="8">
    <source>
        <dbReference type="Pfam" id="PF09335"/>
    </source>
</evidence>
<comment type="subcellular location">
    <subcellularLocation>
        <location evidence="1 7">Cell membrane</location>
        <topology evidence="1 7">Multi-pass membrane protein</topology>
    </subcellularLocation>
</comment>
<feature type="transmembrane region" description="Helical" evidence="7">
    <location>
        <begin position="178"/>
        <end position="199"/>
    </location>
</feature>
<evidence type="ECO:0000313" key="9">
    <source>
        <dbReference type="EMBL" id="MCQ4081718.1"/>
    </source>
</evidence>
<dbReference type="EMBL" id="JANFNG010000009">
    <property type="protein sequence ID" value="MCQ4081718.1"/>
    <property type="molecule type" value="Genomic_DNA"/>
</dbReference>
<evidence type="ECO:0000256" key="1">
    <source>
        <dbReference type="ARBA" id="ARBA00004651"/>
    </source>
</evidence>
<protein>
    <submittedName>
        <fullName evidence="9">DedA family protein</fullName>
    </submittedName>
</protein>
<evidence type="ECO:0000313" key="10">
    <source>
        <dbReference type="Proteomes" id="UP001057702"/>
    </source>
</evidence>
<comment type="caution">
    <text evidence="9">The sequence shown here is derived from an EMBL/GenBank/DDBJ whole genome shotgun (WGS) entry which is preliminary data.</text>
</comment>
<evidence type="ECO:0000256" key="4">
    <source>
        <dbReference type="ARBA" id="ARBA00022692"/>
    </source>
</evidence>
<keyword evidence="3 7" id="KW-1003">Cell membrane</keyword>
<feature type="transmembrane region" description="Helical" evidence="7">
    <location>
        <begin position="58"/>
        <end position="80"/>
    </location>
</feature>
<accession>A0ABT1PVM3</accession>
<evidence type="ECO:0000256" key="7">
    <source>
        <dbReference type="RuleBase" id="RU367016"/>
    </source>
</evidence>
<evidence type="ECO:0000256" key="3">
    <source>
        <dbReference type="ARBA" id="ARBA00022475"/>
    </source>
</evidence>
<feature type="domain" description="VTT" evidence="8">
    <location>
        <begin position="38"/>
        <end position="166"/>
    </location>
</feature>